<evidence type="ECO:0000313" key="3">
    <source>
        <dbReference type="EMBL" id="CAH7670686.1"/>
    </source>
</evidence>
<feature type="region of interest" description="Disordered" evidence="1">
    <location>
        <begin position="250"/>
        <end position="293"/>
    </location>
</feature>
<feature type="compositionally biased region" description="Basic residues" evidence="1">
    <location>
        <begin position="575"/>
        <end position="586"/>
    </location>
</feature>
<feature type="region of interest" description="Disordered" evidence="1">
    <location>
        <begin position="557"/>
        <end position="588"/>
    </location>
</feature>
<proteinExistence type="predicted"/>
<feature type="compositionally biased region" description="Polar residues" evidence="1">
    <location>
        <begin position="557"/>
        <end position="572"/>
    </location>
</feature>
<comment type="caution">
    <text evidence="3">The sequence shown here is derived from an EMBL/GenBank/DDBJ whole genome shotgun (WGS) entry which is preliminary data.</text>
</comment>
<evidence type="ECO:0000256" key="2">
    <source>
        <dbReference type="SAM" id="SignalP"/>
    </source>
</evidence>
<dbReference type="AlphaFoldDB" id="A0AAV0ANT0"/>
<evidence type="ECO:0000256" key="1">
    <source>
        <dbReference type="SAM" id="MobiDB-lite"/>
    </source>
</evidence>
<accession>A0AAV0ANT0</accession>
<dbReference type="Proteomes" id="UP001153365">
    <property type="component" value="Unassembled WGS sequence"/>
</dbReference>
<sequence>MYFGLFCFYAYLMTFGLKTNGMYPGSNPFIIIKDAVKESHFSGTMVAEDNLGIKMNKALPVETSPRVNQISAWNAGDLATGQIGIDTKRSHDENKKSDTDEWKKAVDQILKYHGLDLLLDGSKHISPLPDSPNAFSSFNWDTHLADGYVGRDSQWDKTAKEQMGARNRVSNKKLFGNEKRKKDKECILSGSPVAVNHQPTPRISDYSIARESSSANAPMGASTELSNPADQIDIRKKRLYNEALGRDEKRINKEKSIQEKGPDWLFDSSKPTSPPPNSPDTRLSHFWNSDTQDNKVPQEVNTFKANQIVAWKAGNSFVDRKYIVTKQSHNGNEKPETKVCEIGVEKILKDNGLDFLLDNSKHISPLPDSSNAFSSFDWNTHLADAYVGRDSQWDKTAKEQMGVGNRVPNRNLVGNENLKTDKGYTQLASRITSYSTARGSSFADPPMSASSELWNPAEQSDIHNRSSPKERLDEEEKFLKENGLYWLLDSSKPISPLPDSPYNRPSYFWNLNLNNFHTNKDLLRDDSKEYSGISELSDSLNNKFGAHNTIREVEFNHSNQNSELKKNQNTLMNKPKNRSKSRKMNHRNGEISRALVIQSHGSAKSKSLDFETNSESTSGKIPNSKFYQEVHNINNERRHGLEKDNNLRSLNPLSSDPSPFKSKKNLNISLKKFNQHQFHRNLEILMFLIALNLIVEKVAYQKANPK</sequence>
<organism evidence="3 4">
    <name type="scientific">Phakopsora pachyrhizi</name>
    <name type="common">Asian soybean rust disease fungus</name>
    <dbReference type="NCBI Taxonomy" id="170000"/>
    <lineage>
        <taxon>Eukaryota</taxon>
        <taxon>Fungi</taxon>
        <taxon>Dikarya</taxon>
        <taxon>Basidiomycota</taxon>
        <taxon>Pucciniomycotina</taxon>
        <taxon>Pucciniomycetes</taxon>
        <taxon>Pucciniales</taxon>
        <taxon>Phakopsoraceae</taxon>
        <taxon>Phakopsora</taxon>
    </lineage>
</organism>
<feature type="region of interest" description="Disordered" evidence="1">
    <location>
        <begin position="437"/>
        <end position="471"/>
    </location>
</feature>
<keyword evidence="4" id="KW-1185">Reference proteome</keyword>
<feature type="compositionally biased region" description="Basic and acidic residues" evidence="1">
    <location>
        <begin position="250"/>
        <end position="262"/>
    </location>
</feature>
<evidence type="ECO:0000313" key="4">
    <source>
        <dbReference type="Proteomes" id="UP001153365"/>
    </source>
</evidence>
<protein>
    <submittedName>
        <fullName evidence="3">Uncharacterized protein</fullName>
    </submittedName>
</protein>
<reference evidence="3" key="1">
    <citation type="submission" date="2022-06" db="EMBL/GenBank/DDBJ databases">
        <authorList>
            <consortium name="SYNGENTA / RWTH Aachen University"/>
        </authorList>
    </citation>
    <scope>NUCLEOTIDE SEQUENCE</scope>
</reference>
<feature type="signal peptide" evidence="2">
    <location>
        <begin position="1"/>
        <end position="21"/>
    </location>
</feature>
<name>A0AAV0ANT0_PHAPC</name>
<feature type="compositionally biased region" description="Basic and acidic residues" evidence="1">
    <location>
        <begin position="460"/>
        <end position="471"/>
    </location>
</feature>
<feature type="region of interest" description="Disordered" evidence="1">
    <location>
        <begin position="211"/>
        <end position="230"/>
    </location>
</feature>
<gene>
    <name evidence="3" type="ORF">PPACK8108_LOCUS5407</name>
</gene>
<dbReference type="EMBL" id="CALTRL010001049">
    <property type="protein sequence ID" value="CAH7670686.1"/>
    <property type="molecule type" value="Genomic_DNA"/>
</dbReference>
<keyword evidence="2" id="KW-0732">Signal</keyword>
<feature type="chain" id="PRO_5043807293" evidence="2">
    <location>
        <begin position="22"/>
        <end position="706"/>
    </location>
</feature>